<dbReference type="GeneID" id="25903632"/>
<proteinExistence type="predicted"/>
<evidence type="ECO:0000313" key="3">
    <source>
        <dbReference type="Proteomes" id="UP000054560"/>
    </source>
</evidence>
<sequence>MATQDPLLSSDNRVYIQLQVNRRTFRALVDTSANPPTGSFIYLANKAARTPRLGTTEVLPIRYGSEIINRPFELMNLPDELDDLLKPVARRQPPDVTEPDGVRARLATVLETNAAIEDNVRCRLEGSEVAISVTREQAMSMRRSTRNFVSDRWLPYVDEQVQKWLKDLVITKRTTPTTVNHPLLAVPTFDSTGGEERTTGHAQSDT</sequence>
<dbReference type="RefSeq" id="XP_014158569.1">
    <property type="nucleotide sequence ID" value="XM_014303094.1"/>
</dbReference>
<gene>
    <name evidence="2" type="ORF">SARC_03128</name>
</gene>
<evidence type="ECO:0000313" key="2">
    <source>
        <dbReference type="EMBL" id="KNC84667.1"/>
    </source>
</evidence>
<evidence type="ECO:0000256" key="1">
    <source>
        <dbReference type="SAM" id="MobiDB-lite"/>
    </source>
</evidence>
<feature type="region of interest" description="Disordered" evidence="1">
    <location>
        <begin position="183"/>
        <end position="206"/>
    </location>
</feature>
<reference evidence="2 3" key="1">
    <citation type="submission" date="2011-02" db="EMBL/GenBank/DDBJ databases">
        <title>The Genome Sequence of Sphaeroforma arctica JP610.</title>
        <authorList>
            <consortium name="The Broad Institute Genome Sequencing Platform"/>
            <person name="Russ C."/>
            <person name="Cuomo C."/>
            <person name="Young S.K."/>
            <person name="Zeng Q."/>
            <person name="Gargeya S."/>
            <person name="Alvarado L."/>
            <person name="Berlin A."/>
            <person name="Chapman S.B."/>
            <person name="Chen Z."/>
            <person name="Freedman E."/>
            <person name="Gellesch M."/>
            <person name="Goldberg J."/>
            <person name="Griggs A."/>
            <person name="Gujja S."/>
            <person name="Heilman E."/>
            <person name="Heiman D."/>
            <person name="Howarth C."/>
            <person name="Mehta T."/>
            <person name="Neiman D."/>
            <person name="Pearson M."/>
            <person name="Roberts A."/>
            <person name="Saif S."/>
            <person name="Shea T."/>
            <person name="Shenoy N."/>
            <person name="Sisk P."/>
            <person name="Stolte C."/>
            <person name="Sykes S."/>
            <person name="White J."/>
            <person name="Yandava C."/>
            <person name="Burger G."/>
            <person name="Gray M.W."/>
            <person name="Holland P.W.H."/>
            <person name="King N."/>
            <person name="Lang F.B.F."/>
            <person name="Roger A.J."/>
            <person name="Ruiz-Trillo I."/>
            <person name="Haas B."/>
            <person name="Nusbaum C."/>
            <person name="Birren B."/>
        </authorList>
    </citation>
    <scope>NUCLEOTIDE SEQUENCE [LARGE SCALE GENOMIC DNA]</scope>
    <source>
        <strain evidence="2 3">JP610</strain>
    </source>
</reference>
<keyword evidence="3" id="KW-1185">Reference proteome</keyword>
<dbReference type="Proteomes" id="UP000054560">
    <property type="component" value="Unassembled WGS sequence"/>
</dbReference>
<name>A0A0L0G6N1_9EUKA</name>
<accession>A0A0L0G6N1</accession>
<dbReference type="eggNOG" id="ENOG502SZN7">
    <property type="taxonomic scope" value="Eukaryota"/>
</dbReference>
<dbReference type="EMBL" id="KQ241749">
    <property type="protein sequence ID" value="KNC84667.1"/>
    <property type="molecule type" value="Genomic_DNA"/>
</dbReference>
<dbReference type="AlphaFoldDB" id="A0A0L0G6N1"/>
<dbReference type="OrthoDB" id="427924at2759"/>
<organism evidence="2 3">
    <name type="scientific">Sphaeroforma arctica JP610</name>
    <dbReference type="NCBI Taxonomy" id="667725"/>
    <lineage>
        <taxon>Eukaryota</taxon>
        <taxon>Ichthyosporea</taxon>
        <taxon>Ichthyophonida</taxon>
        <taxon>Sphaeroforma</taxon>
    </lineage>
</organism>
<protein>
    <submittedName>
        <fullName evidence="2">Uncharacterized protein</fullName>
    </submittedName>
</protein>